<feature type="transmembrane region" description="Helical" evidence="2">
    <location>
        <begin position="592"/>
        <end position="615"/>
    </location>
</feature>
<dbReference type="OrthoDB" id="9757876at2"/>
<feature type="transmembrane region" description="Helical" evidence="2">
    <location>
        <begin position="472"/>
        <end position="492"/>
    </location>
</feature>
<keyword evidence="2" id="KW-0472">Membrane</keyword>
<feature type="compositionally biased region" description="Polar residues" evidence="1">
    <location>
        <begin position="1"/>
        <end position="18"/>
    </location>
</feature>
<dbReference type="Gene3D" id="3.30.70.1440">
    <property type="entry name" value="Multidrug efflux transporter AcrB pore domain"/>
    <property type="match status" value="1"/>
</dbReference>
<feature type="region of interest" description="Disordered" evidence="1">
    <location>
        <begin position="1"/>
        <end position="44"/>
    </location>
</feature>
<feature type="transmembrane region" description="Helical" evidence="2">
    <location>
        <begin position="54"/>
        <end position="73"/>
    </location>
</feature>
<feature type="transmembrane region" description="Helical" evidence="2">
    <location>
        <begin position="650"/>
        <end position="674"/>
    </location>
</feature>
<feature type="transmembrane region" description="Helical" evidence="2">
    <location>
        <begin position="379"/>
        <end position="409"/>
    </location>
</feature>
<reference evidence="3 4" key="1">
    <citation type="submission" date="2018-11" db="EMBL/GenBank/DDBJ databases">
        <title>Deinococcus shelandsis sp. nov., isolated from South Shetland Islands soil of Antarctica.</title>
        <authorList>
            <person name="Tian J."/>
        </authorList>
    </citation>
    <scope>NUCLEOTIDE SEQUENCE [LARGE SCALE GENOMIC DNA]</scope>
    <source>
        <strain evidence="3 4">S14-83T</strain>
    </source>
</reference>
<dbReference type="Gene3D" id="3.30.70.1320">
    <property type="entry name" value="Multidrug efflux transporter AcrB pore domain like"/>
    <property type="match status" value="1"/>
</dbReference>
<keyword evidence="4" id="KW-1185">Reference proteome</keyword>
<evidence type="ECO:0000313" key="4">
    <source>
        <dbReference type="Proteomes" id="UP000276417"/>
    </source>
</evidence>
<feature type="transmembrane region" description="Helical" evidence="2">
    <location>
        <begin position="504"/>
        <end position="529"/>
    </location>
</feature>
<dbReference type="SUPFAM" id="SSF82866">
    <property type="entry name" value="Multidrug efflux transporter AcrB transmembrane domain"/>
    <property type="match status" value="2"/>
</dbReference>
<dbReference type="KEGG" id="dph:EHF33_00145"/>
<dbReference type="InterPro" id="IPR027463">
    <property type="entry name" value="AcrB_DN_DC_subdom"/>
</dbReference>
<proteinExistence type="predicted"/>
<feature type="transmembrane region" description="Helical" evidence="2">
    <location>
        <begin position="1081"/>
        <end position="1100"/>
    </location>
</feature>
<dbReference type="Proteomes" id="UP000276417">
    <property type="component" value="Chromosome 1"/>
</dbReference>
<evidence type="ECO:0000313" key="3">
    <source>
        <dbReference type="EMBL" id="AZI43679.1"/>
    </source>
</evidence>
<name>A0A3G8YE66_9DEIO</name>
<dbReference type="PANTHER" id="PTHR32063">
    <property type="match status" value="1"/>
</dbReference>
<feature type="transmembrane region" description="Helical" evidence="2">
    <location>
        <begin position="1011"/>
        <end position="1030"/>
    </location>
</feature>
<feature type="transmembrane region" description="Helical" evidence="2">
    <location>
        <begin position="1112"/>
        <end position="1136"/>
    </location>
</feature>
<dbReference type="Gene3D" id="3.30.70.1430">
    <property type="entry name" value="Multidrug efflux transporter AcrB pore domain"/>
    <property type="match status" value="2"/>
</dbReference>
<dbReference type="PRINTS" id="PR00702">
    <property type="entry name" value="ACRIFLAVINRP"/>
</dbReference>
<sequence>MKARQEQSAAAESVNLSKGNRAAPTDSRSANTQPPVPHSSEPLPKINPAIRFSVSRYVFSIGVFVAVVLLGLLNTTRLGVELLPNFEVPILAVSTSYSGATPDQVDREISRKIEDAISTISGVSDIRSTSTSGQSAVIITFQDGTNIDSAANSVSQSVAAIRGTLPSDANAPIVQKFDPNAQPILTLALQGGTARAADVTTYASDVLVPRLQRVAGVADITVSGGPTRQIQVLIDPAKLQSYNLTPARLTQAISASALDLPAGSLTQNGNSIGFSTRNTPTSVQGVGRIIVDPQTGLTVSDVATVRDTSAAATSYARFNGQPAVLLGVRKASGTNSVSVADSVRASMESVKLPQGYSLSLSEDSTRTTRATVNDTFKEFLIGIAAVGVVVLLFLGRLNTVFAVVLAIPISISAAPLLYNLFGFTFNLISLLAIIVAIGIVVDDSIVVAENVQRYRDLGYDRLKSVLYGGSEVFSAVTAASFSLLAVLVPLSFMPGILGQFFRQFAIGLIAAIALSWLESLLFLTVRMAYTSDPDPIGWPQFGRLLGRFSEIIKWGFARKTLLSAWGILGLVVFGIGLAVISRQAGTGPVIFVALLLYPLIIGVVRYVLMVLLGLLEAVTTTLHGIVNGAVIRLARAYARSVAWALPRNLLIILLAVAFLFTIAIPIGKVGFAFVPKSDGGILTASLTLPVGTSLDQTNRAARKMESYLLAQSEVKLVSTSVGSGSLQGTGANGSAVTVTLIDKKLRPGIDDLVAKYQVGIKKALAGVPLDTLSVAAQQNGPGGSSDISLALSAPNQSILEAKNRELMRQLGQDGNLSSATSSLSATRQERNFVPNQAQLVGSGLTTSDLAQALRSYNDGSKAGSLRDGDNSVDIVVKLDPSLLQTEQSLLSQTVYSSALGANVPLSSLGSFRLQQAPATLNRFNKAYTATIDINLKKGGPNAFAYQQTIVSNATKAGILGNGVALGNASSFGSAGLTGNLVVYGPAVLVLAILMTYLVLGSQFNSFRYPLYLLLPVPLAIVGAVWTLFFFKTSLDVITILGMVILLGLATKNSILYLEFVVERMKHLPIKEALIEAAELRFRPIIMTTITVLVISIPLIFGGGEGAEFRRGLGIVIMGGVITGTLLTFYVVPSVFYRFERNRQQPREVQAEVLPSGIAPATD</sequence>
<protein>
    <submittedName>
        <fullName evidence="3">Efflux RND transporter permease subunit</fullName>
    </submittedName>
</protein>
<dbReference type="InterPro" id="IPR001036">
    <property type="entry name" value="Acrflvin-R"/>
</dbReference>
<dbReference type="Gene3D" id="3.30.2090.10">
    <property type="entry name" value="Multidrug efflux transporter AcrB TolC docking domain, DN and DC subdomains"/>
    <property type="match status" value="2"/>
</dbReference>
<evidence type="ECO:0000256" key="2">
    <source>
        <dbReference type="SAM" id="Phobius"/>
    </source>
</evidence>
<feature type="transmembrane region" description="Helical" evidence="2">
    <location>
        <begin position="980"/>
        <end position="999"/>
    </location>
</feature>
<gene>
    <name evidence="3" type="ORF">EHF33_00145</name>
</gene>
<feature type="transmembrane region" description="Helical" evidence="2">
    <location>
        <begin position="1036"/>
        <end position="1061"/>
    </location>
</feature>
<dbReference type="GO" id="GO:0042910">
    <property type="term" value="F:xenobiotic transmembrane transporter activity"/>
    <property type="evidence" value="ECO:0007669"/>
    <property type="project" value="TreeGrafter"/>
</dbReference>
<dbReference type="SUPFAM" id="SSF82714">
    <property type="entry name" value="Multidrug efflux transporter AcrB TolC docking domain, DN and DC subdomains"/>
    <property type="match status" value="2"/>
</dbReference>
<feature type="transmembrane region" description="Helical" evidence="2">
    <location>
        <begin position="416"/>
        <end position="441"/>
    </location>
</feature>
<dbReference type="Gene3D" id="1.20.1640.10">
    <property type="entry name" value="Multidrug efflux transporter AcrB transmembrane domain"/>
    <property type="match status" value="4"/>
</dbReference>
<dbReference type="Pfam" id="PF00873">
    <property type="entry name" value="ACR_tran"/>
    <property type="match status" value="2"/>
</dbReference>
<keyword evidence="2" id="KW-1133">Transmembrane helix</keyword>
<dbReference type="PANTHER" id="PTHR32063:SF0">
    <property type="entry name" value="SWARMING MOTILITY PROTEIN SWRC"/>
    <property type="match status" value="1"/>
</dbReference>
<evidence type="ECO:0000256" key="1">
    <source>
        <dbReference type="SAM" id="MobiDB-lite"/>
    </source>
</evidence>
<feature type="transmembrane region" description="Helical" evidence="2">
    <location>
        <begin position="562"/>
        <end position="580"/>
    </location>
</feature>
<dbReference type="AlphaFoldDB" id="A0A3G8YE66"/>
<accession>A0A3G8YE66</accession>
<dbReference type="EMBL" id="CP034183">
    <property type="protein sequence ID" value="AZI43679.1"/>
    <property type="molecule type" value="Genomic_DNA"/>
</dbReference>
<organism evidence="3 4">
    <name type="scientific">Deinococcus psychrotolerans</name>
    <dbReference type="NCBI Taxonomy" id="2489213"/>
    <lineage>
        <taxon>Bacteria</taxon>
        <taxon>Thermotogati</taxon>
        <taxon>Deinococcota</taxon>
        <taxon>Deinococci</taxon>
        <taxon>Deinococcales</taxon>
        <taxon>Deinococcaceae</taxon>
        <taxon>Deinococcus</taxon>
    </lineage>
</organism>
<dbReference type="GO" id="GO:0005886">
    <property type="term" value="C:plasma membrane"/>
    <property type="evidence" value="ECO:0007669"/>
    <property type="project" value="TreeGrafter"/>
</dbReference>
<dbReference type="SUPFAM" id="SSF82693">
    <property type="entry name" value="Multidrug efflux transporter AcrB pore domain, PN1, PN2, PC1 and PC2 subdomains"/>
    <property type="match status" value="3"/>
</dbReference>
<keyword evidence="2" id="KW-0812">Transmembrane</keyword>